<proteinExistence type="predicted"/>
<reference evidence="1" key="1">
    <citation type="submission" date="2018-05" db="EMBL/GenBank/DDBJ databases">
        <authorList>
            <person name="Lanie J.A."/>
            <person name="Ng W.-L."/>
            <person name="Kazmierczak K.M."/>
            <person name="Andrzejewski T.M."/>
            <person name="Davidsen T.M."/>
            <person name="Wayne K.J."/>
            <person name="Tettelin H."/>
            <person name="Glass J.I."/>
            <person name="Rusch D."/>
            <person name="Podicherti R."/>
            <person name="Tsui H.-C.T."/>
            <person name="Winkler M.E."/>
        </authorList>
    </citation>
    <scope>NUCLEOTIDE SEQUENCE</scope>
</reference>
<name>A0A381NK14_9ZZZZ</name>
<dbReference type="EMBL" id="UINC01000414">
    <property type="protein sequence ID" value="SUZ54895.1"/>
    <property type="molecule type" value="Genomic_DNA"/>
</dbReference>
<sequence>MPIFFSYEGTSLWSSINEPLNFSFSDQLDGAHNDAAPRKYFSSAGSIKTRSS</sequence>
<protein>
    <submittedName>
        <fullName evidence="1">Uncharacterized protein</fullName>
    </submittedName>
</protein>
<organism evidence="1">
    <name type="scientific">marine metagenome</name>
    <dbReference type="NCBI Taxonomy" id="408172"/>
    <lineage>
        <taxon>unclassified sequences</taxon>
        <taxon>metagenomes</taxon>
        <taxon>ecological metagenomes</taxon>
    </lineage>
</organism>
<dbReference type="AlphaFoldDB" id="A0A381NK14"/>
<accession>A0A381NK14</accession>
<evidence type="ECO:0000313" key="1">
    <source>
        <dbReference type="EMBL" id="SUZ54895.1"/>
    </source>
</evidence>
<gene>
    <name evidence="1" type="ORF">METZ01_LOCUS7749</name>
</gene>